<organism evidence="2 3">
    <name type="scientific">Lithospermum erythrorhizon</name>
    <name type="common">Purple gromwell</name>
    <name type="synonym">Lithospermum officinale var. erythrorhizon</name>
    <dbReference type="NCBI Taxonomy" id="34254"/>
    <lineage>
        <taxon>Eukaryota</taxon>
        <taxon>Viridiplantae</taxon>
        <taxon>Streptophyta</taxon>
        <taxon>Embryophyta</taxon>
        <taxon>Tracheophyta</taxon>
        <taxon>Spermatophyta</taxon>
        <taxon>Magnoliopsida</taxon>
        <taxon>eudicotyledons</taxon>
        <taxon>Gunneridae</taxon>
        <taxon>Pentapetalae</taxon>
        <taxon>asterids</taxon>
        <taxon>lamiids</taxon>
        <taxon>Boraginales</taxon>
        <taxon>Boraginaceae</taxon>
        <taxon>Boraginoideae</taxon>
        <taxon>Lithospermeae</taxon>
        <taxon>Lithospermum</taxon>
    </lineage>
</organism>
<reference evidence="2 3" key="1">
    <citation type="submission" date="2024-01" db="EMBL/GenBank/DDBJ databases">
        <title>The complete chloroplast genome sequence of Lithospermum erythrorhizon: insights into the phylogenetic relationship among Boraginaceae species and the maternal lineages of purple gromwells.</title>
        <authorList>
            <person name="Okada T."/>
            <person name="Watanabe K."/>
        </authorList>
    </citation>
    <scope>NUCLEOTIDE SEQUENCE [LARGE SCALE GENOMIC DNA]</scope>
</reference>
<evidence type="ECO:0000313" key="2">
    <source>
        <dbReference type="EMBL" id="GAA0156831.1"/>
    </source>
</evidence>
<accession>A0AAV3Q1L6</accession>
<evidence type="ECO:0000256" key="1">
    <source>
        <dbReference type="SAM" id="MobiDB-lite"/>
    </source>
</evidence>
<dbReference type="EMBL" id="BAABME010002958">
    <property type="protein sequence ID" value="GAA0156831.1"/>
    <property type="molecule type" value="Genomic_DNA"/>
</dbReference>
<comment type="caution">
    <text evidence="2">The sequence shown here is derived from an EMBL/GenBank/DDBJ whole genome shotgun (WGS) entry which is preliminary data.</text>
</comment>
<sequence>MQVSHDPSSKASNRNPTKPSKKMNKDLPINVEPLIEVDNGQKVKLFKLLDNHKLFSSRSISPQGRSSEKLKSLRTKVDIIDYYSGRGRIFELVTISDELTED</sequence>
<keyword evidence="3" id="KW-1185">Reference proteome</keyword>
<dbReference type="Proteomes" id="UP001454036">
    <property type="component" value="Unassembled WGS sequence"/>
</dbReference>
<dbReference type="AlphaFoldDB" id="A0AAV3Q1L6"/>
<name>A0AAV3Q1L6_LITER</name>
<evidence type="ECO:0000313" key="3">
    <source>
        <dbReference type="Proteomes" id="UP001454036"/>
    </source>
</evidence>
<proteinExistence type="predicted"/>
<protein>
    <submittedName>
        <fullName evidence="2">Uncharacterized protein</fullName>
    </submittedName>
</protein>
<gene>
    <name evidence="2" type="ORF">LIER_14227</name>
</gene>
<feature type="compositionally biased region" description="Polar residues" evidence="1">
    <location>
        <begin position="1"/>
        <end position="18"/>
    </location>
</feature>
<feature type="region of interest" description="Disordered" evidence="1">
    <location>
        <begin position="1"/>
        <end position="27"/>
    </location>
</feature>